<sequence length="937" mass="105132">MEISSCIKAVGIAANQFKNNRSSSNMGYLLHQLEILQTVSARSESMKALHPKEMVTLECLSCLTDIISNVNNKSGLVLQCLHILTNLAKDRELCRMMKEGFSLDHVLASIIKTCGGSPDEQLTLVCLQLLQRVTYGHRISFHESFVDDLIKYLVKQISSPPSPVTKSCLGVLANLCQDNFPIQARIKSMDNVQRLYKTVCQFFGDEDMTTAIFALSVFTSLALTEELGDKVFFDSQNTKQVLQLVFNVLINGEEQTARSYAADLLQEMLRNSRLQQAVEEYQQNLPKLIEDTLMLISSSSVHSVAKIFELLISFCALGSLRSCMCQILFSGSVPPASELGEALSKPPRPDCPPLVATVCWAALPSATACKASLAAMEFLKEMYEEVLCREDQDMQSGMSLVLPVLVGTLRDPLDPDSPNIKNSCGRLSGTLRLLLVLCSEDEIKLGIAESVKAQDFASLLQFQLTSNKTVQRQSASLKSVSPDQDWGLAGVEVVLLSMQLMSKIRRYVDGLEQYFFQLLQDKEMVPFLARGWTSKDRDLVQIALQLTCKGAALDNFPDVILGDAVAATNASAAPKASTLSESAMDISVTPSRQSSMGEDKENLSVHRRAMGDLSLQSMQTADDSIQSLIEKMHSSIELRDLKTADIIEIYEHRLQSHQTKEDHLQDLLEAKSMALTQADRLIAQYRSRQARHGAEAHKMRCLYQEAERKNEGLLQEMNEIKLDKDRLKNEYDLLKHEKNQLELKALELEELKGAHADLCDKCEEMESCLTRQQQELKTTLEMHEILQKHYESLKHQHDIASEQLKKLEDERKLLARTLKEKEAKLLETSKALQTLTEKHSRVVKDREELEQEKDALEKCVDKLRADISLLEQTKKEMQQRMKSLEKLNQEQEEGLQSYNSKIQNLEVEVSKHAQIAQLIHSLSSGQNAPPGTLPAAK</sequence>
<dbReference type="SUPFAM" id="SSF48371">
    <property type="entry name" value="ARM repeat"/>
    <property type="match status" value="1"/>
</dbReference>
<dbReference type="PANTHER" id="PTHR23161:SF2">
    <property type="entry name" value="PROTEIN CIP2A"/>
    <property type="match status" value="1"/>
</dbReference>
<keyword evidence="4" id="KW-1185">Reference proteome</keyword>
<gene>
    <name evidence="3" type="ORF">V1264_015163</name>
</gene>
<dbReference type="PANTHER" id="PTHR23161">
    <property type="entry name" value="PROTEIN CIP2A"/>
    <property type="match status" value="1"/>
</dbReference>
<dbReference type="InterPro" id="IPR048701">
    <property type="entry name" value="CIP2A_N"/>
</dbReference>
<feature type="domain" description="CIP2A N-terminal" evidence="2">
    <location>
        <begin position="22"/>
        <end position="571"/>
    </location>
</feature>
<reference evidence="3 4" key="1">
    <citation type="submission" date="2024-02" db="EMBL/GenBank/DDBJ databases">
        <title>Chromosome-scale genome assembly of the rough periwinkle Littorina saxatilis.</title>
        <authorList>
            <person name="De Jode A."/>
            <person name="Faria R."/>
            <person name="Formenti G."/>
            <person name="Sims Y."/>
            <person name="Smith T.P."/>
            <person name="Tracey A."/>
            <person name="Wood J.M.D."/>
            <person name="Zagrodzka Z.B."/>
            <person name="Johannesson K."/>
            <person name="Butlin R.K."/>
            <person name="Leder E.H."/>
        </authorList>
    </citation>
    <scope>NUCLEOTIDE SEQUENCE [LARGE SCALE GENOMIC DNA]</scope>
    <source>
        <strain evidence="3">Snail1</strain>
        <tissue evidence="3">Muscle</tissue>
    </source>
</reference>
<evidence type="ECO:0000313" key="3">
    <source>
        <dbReference type="EMBL" id="KAK7107208.1"/>
    </source>
</evidence>
<dbReference type="InterPro" id="IPR011989">
    <property type="entry name" value="ARM-like"/>
</dbReference>
<name>A0AAN9GFM8_9CAEN</name>
<feature type="coiled-coil region" evidence="1">
    <location>
        <begin position="790"/>
        <end position="915"/>
    </location>
</feature>
<dbReference type="Pfam" id="PF21044">
    <property type="entry name" value="CIP2A_N"/>
    <property type="match status" value="1"/>
</dbReference>
<proteinExistence type="predicted"/>
<dbReference type="AlphaFoldDB" id="A0AAN9GFM8"/>
<feature type="coiled-coil region" evidence="1">
    <location>
        <begin position="264"/>
        <end position="291"/>
    </location>
</feature>
<dbReference type="Proteomes" id="UP001374579">
    <property type="component" value="Unassembled WGS sequence"/>
</dbReference>
<protein>
    <recommendedName>
        <fullName evidence="2">CIP2A N-terminal domain-containing protein</fullName>
    </recommendedName>
</protein>
<accession>A0AAN9GFM8</accession>
<dbReference type="InterPro" id="IPR016024">
    <property type="entry name" value="ARM-type_fold"/>
</dbReference>
<dbReference type="InterPro" id="IPR042510">
    <property type="entry name" value="CIP2A"/>
</dbReference>
<keyword evidence="1" id="KW-0175">Coiled coil</keyword>
<dbReference type="Gene3D" id="1.25.10.10">
    <property type="entry name" value="Leucine-rich Repeat Variant"/>
    <property type="match status" value="1"/>
</dbReference>
<evidence type="ECO:0000259" key="2">
    <source>
        <dbReference type="Pfam" id="PF21044"/>
    </source>
</evidence>
<feature type="coiled-coil region" evidence="1">
    <location>
        <begin position="696"/>
        <end position="754"/>
    </location>
</feature>
<comment type="caution">
    <text evidence="3">The sequence shown here is derived from an EMBL/GenBank/DDBJ whole genome shotgun (WGS) entry which is preliminary data.</text>
</comment>
<evidence type="ECO:0000256" key="1">
    <source>
        <dbReference type="SAM" id="Coils"/>
    </source>
</evidence>
<dbReference type="EMBL" id="JBAMIC010000004">
    <property type="protein sequence ID" value="KAK7107208.1"/>
    <property type="molecule type" value="Genomic_DNA"/>
</dbReference>
<organism evidence="3 4">
    <name type="scientific">Littorina saxatilis</name>
    <dbReference type="NCBI Taxonomy" id="31220"/>
    <lineage>
        <taxon>Eukaryota</taxon>
        <taxon>Metazoa</taxon>
        <taxon>Spiralia</taxon>
        <taxon>Lophotrochozoa</taxon>
        <taxon>Mollusca</taxon>
        <taxon>Gastropoda</taxon>
        <taxon>Caenogastropoda</taxon>
        <taxon>Littorinimorpha</taxon>
        <taxon>Littorinoidea</taxon>
        <taxon>Littorinidae</taxon>
        <taxon>Littorina</taxon>
    </lineage>
</organism>
<evidence type="ECO:0000313" key="4">
    <source>
        <dbReference type="Proteomes" id="UP001374579"/>
    </source>
</evidence>